<dbReference type="Pfam" id="PF01063">
    <property type="entry name" value="Aminotran_4"/>
    <property type="match status" value="1"/>
</dbReference>
<protein>
    <submittedName>
        <fullName evidence="2">Aminotransferase class IV family protein</fullName>
    </submittedName>
</protein>
<proteinExistence type="inferred from homology"/>
<dbReference type="PANTHER" id="PTHR42743">
    <property type="entry name" value="AMINO-ACID AMINOTRANSFERASE"/>
    <property type="match status" value="1"/>
</dbReference>
<evidence type="ECO:0000313" key="3">
    <source>
        <dbReference type="Proteomes" id="UP001596013"/>
    </source>
</evidence>
<dbReference type="InterPro" id="IPR036038">
    <property type="entry name" value="Aminotransferase-like"/>
</dbReference>
<keyword evidence="2" id="KW-0808">Transferase</keyword>
<dbReference type="Gene3D" id="3.30.470.10">
    <property type="match status" value="1"/>
</dbReference>
<dbReference type="NCBIfam" id="NF006734">
    <property type="entry name" value="PRK09266.1"/>
    <property type="match status" value="1"/>
</dbReference>
<comment type="caution">
    <text evidence="2">The sequence shown here is derived from an EMBL/GenBank/DDBJ whole genome shotgun (WGS) entry which is preliminary data.</text>
</comment>
<dbReference type="InterPro" id="IPR043131">
    <property type="entry name" value="BCAT-like_N"/>
</dbReference>
<dbReference type="PANTHER" id="PTHR42743:SF2">
    <property type="entry name" value="AMINODEOXYCHORISMATE LYASE"/>
    <property type="match status" value="1"/>
</dbReference>
<dbReference type="EMBL" id="JBHSMK010000005">
    <property type="protein sequence ID" value="MFC5436867.1"/>
    <property type="molecule type" value="Genomic_DNA"/>
</dbReference>
<dbReference type="RefSeq" id="WP_377304709.1">
    <property type="nucleotide sequence ID" value="NZ_JBHSMK010000005.1"/>
</dbReference>
<name>A0ABW0JLD5_9GAMM</name>
<sequence>MDQQRRITINGQLIDDSPLTDLSLINYGHFSSMQVRDGCVRGLSLHLERLDRSTKELFGVSLSHERVREAVRTALAGERTPVSLRINVFSRAFDATCPERPASADLMISIQPAVEPSMEPLRLRSVQYQRDLPHIKHVATMGLFNHRRLARLAGFDDAVFVDDVGRVSEASIWNIAFDDGESIVWPQAPMLPGITLQLMQIASQRAGISSVAREVQLSELSEFRGAFLMHSADIARPVASIDDHEFTVDEQRVSQLRAAYAMHPWEPI</sequence>
<dbReference type="InterPro" id="IPR043132">
    <property type="entry name" value="BCAT-like_C"/>
</dbReference>
<gene>
    <name evidence="2" type="ORF">ACFPME_09895</name>
</gene>
<comment type="similarity">
    <text evidence="1">Belongs to the class-IV pyridoxal-phosphate-dependent aminotransferase family.</text>
</comment>
<organism evidence="2 3">
    <name type="scientific">Rhodanobacter umsongensis</name>
    <dbReference type="NCBI Taxonomy" id="633153"/>
    <lineage>
        <taxon>Bacteria</taxon>
        <taxon>Pseudomonadati</taxon>
        <taxon>Pseudomonadota</taxon>
        <taxon>Gammaproteobacteria</taxon>
        <taxon>Lysobacterales</taxon>
        <taxon>Rhodanobacteraceae</taxon>
        <taxon>Rhodanobacter</taxon>
    </lineage>
</organism>
<keyword evidence="2" id="KW-0032">Aminotransferase</keyword>
<dbReference type="Proteomes" id="UP001596013">
    <property type="component" value="Unassembled WGS sequence"/>
</dbReference>
<keyword evidence="3" id="KW-1185">Reference proteome</keyword>
<reference evidence="3" key="1">
    <citation type="journal article" date="2019" name="Int. J. Syst. Evol. Microbiol.">
        <title>The Global Catalogue of Microorganisms (GCM) 10K type strain sequencing project: providing services to taxonomists for standard genome sequencing and annotation.</title>
        <authorList>
            <consortium name="The Broad Institute Genomics Platform"/>
            <consortium name="The Broad Institute Genome Sequencing Center for Infectious Disease"/>
            <person name="Wu L."/>
            <person name="Ma J."/>
        </authorList>
    </citation>
    <scope>NUCLEOTIDE SEQUENCE [LARGE SCALE GENOMIC DNA]</scope>
    <source>
        <strain evidence="3">JCM 17130</strain>
    </source>
</reference>
<dbReference type="SUPFAM" id="SSF56752">
    <property type="entry name" value="D-aminoacid aminotransferase-like PLP-dependent enzymes"/>
    <property type="match status" value="1"/>
</dbReference>
<dbReference type="InterPro" id="IPR050571">
    <property type="entry name" value="Class-IV_PLP-Dep_Aminotrnsfr"/>
</dbReference>
<dbReference type="Gene3D" id="3.20.10.10">
    <property type="entry name" value="D-amino Acid Aminotransferase, subunit A, domain 2"/>
    <property type="match status" value="1"/>
</dbReference>
<accession>A0ABW0JLD5</accession>
<dbReference type="GO" id="GO:0008483">
    <property type="term" value="F:transaminase activity"/>
    <property type="evidence" value="ECO:0007669"/>
    <property type="project" value="UniProtKB-KW"/>
</dbReference>
<evidence type="ECO:0000313" key="2">
    <source>
        <dbReference type="EMBL" id="MFC5436867.1"/>
    </source>
</evidence>
<dbReference type="InterPro" id="IPR001544">
    <property type="entry name" value="Aminotrans_IV"/>
</dbReference>
<evidence type="ECO:0000256" key="1">
    <source>
        <dbReference type="ARBA" id="ARBA00009320"/>
    </source>
</evidence>